<accession>A0A5C6B191</accession>
<name>A0A5C6B191_9PLAN</name>
<reference evidence="1 2" key="1">
    <citation type="submission" date="2019-02" db="EMBL/GenBank/DDBJ databases">
        <title>Deep-cultivation of Planctomycetes and their phenomic and genomic characterization uncovers novel biology.</title>
        <authorList>
            <person name="Wiegand S."/>
            <person name="Jogler M."/>
            <person name="Boedeker C."/>
            <person name="Pinto D."/>
            <person name="Vollmers J."/>
            <person name="Rivas-Marin E."/>
            <person name="Kohn T."/>
            <person name="Peeters S.H."/>
            <person name="Heuer A."/>
            <person name="Rast P."/>
            <person name="Oberbeckmann S."/>
            <person name="Bunk B."/>
            <person name="Jeske O."/>
            <person name="Meyerdierks A."/>
            <person name="Storesund J.E."/>
            <person name="Kallscheuer N."/>
            <person name="Luecker S."/>
            <person name="Lage O.M."/>
            <person name="Pohl T."/>
            <person name="Merkel B.J."/>
            <person name="Hornburger P."/>
            <person name="Mueller R.-W."/>
            <person name="Bruemmer F."/>
            <person name="Labrenz M."/>
            <person name="Spormann A.M."/>
            <person name="Op Den Camp H."/>
            <person name="Overmann J."/>
            <person name="Amann R."/>
            <person name="Jetten M.S.M."/>
            <person name="Mascher T."/>
            <person name="Medema M.H."/>
            <person name="Devos D.P."/>
            <person name="Kaster A.-K."/>
            <person name="Ovreas L."/>
            <person name="Rohde M."/>
            <person name="Galperin M.Y."/>
            <person name="Jogler C."/>
        </authorList>
    </citation>
    <scope>NUCLEOTIDE SEQUENCE [LARGE SCALE GENOMIC DNA]</scope>
    <source>
        <strain evidence="1 2">CA54</strain>
    </source>
</reference>
<dbReference type="RefSeq" id="WP_146374446.1">
    <property type="nucleotide sequence ID" value="NZ_SJPP01000005.1"/>
</dbReference>
<protein>
    <submittedName>
        <fullName evidence="1">Uncharacterized protein</fullName>
    </submittedName>
</protein>
<keyword evidence="2" id="KW-1185">Reference proteome</keyword>
<sequence>MASKSVIKSRVQEVLRLILAGAEFPEVRQHATQQGWELSDRQVRRYIEAAYRQFTKLTVRAVEQLLGRHIMQRRSLFARALKNGDLRTALAVLQDEAKLEGLYPPSKIAPTTPDGRQPYAPHCSIELQERLPRLVIAQSNHDDAEMRLLEQASPRKFYAAPDIAMPLQRLNVMALIYVNEQLEQAGQLLHAFAMTNWEGDPDGVWNAIAAAAAYRFRIGKLAWEEFTTEIGVPW</sequence>
<dbReference type="AlphaFoldDB" id="A0A5C6B191"/>
<gene>
    <name evidence="1" type="ORF">CA54_60660</name>
</gene>
<evidence type="ECO:0000313" key="2">
    <source>
        <dbReference type="Proteomes" id="UP000320735"/>
    </source>
</evidence>
<dbReference type="Proteomes" id="UP000320735">
    <property type="component" value="Unassembled WGS sequence"/>
</dbReference>
<comment type="caution">
    <text evidence="1">The sequence shown here is derived from an EMBL/GenBank/DDBJ whole genome shotgun (WGS) entry which is preliminary data.</text>
</comment>
<evidence type="ECO:0000313" key="1">
    <source>
        <dbReference type="EMBL" id="TWU04184.1"/>
    </source>
</evidence>
<proteinExistence type="predicted"/>
<organism evidence="1 2">
    <name type="scientific">Symmachiella macrocystis</name>
    <dbReference type="NCBI Taxonomy" id="2527985"/>
    <lineage>
        <taxon>Bacteria</taxon>
        <taxon>Pseudomonadati</taxon>
        <taxon>Planctomycetota</taxon>
        <taxon>Planctomycetia</taxon>
        <taxon>Planctomycetales</taxon>
        <taxon>Planctomycetaceae</taxon>
        <taxon>Symmachiella</taxon>
    </lineage>
</organism>
<dbReference type="EMBL" id="SJPP01000005">
    <property type="protein sequence ID" value="TWU04184.1"/>
    <property type="molecule type" value="Genomic_DNA"/>
</dbReference>